<reference evidence="1 2" key="1">
    <citation type="submission" date="2018-06" db="EMBL/GenBank/DDBJ databases">
        <authorList>
            <consortium name="Pathogen Informatics"/>
            <person name="Doyle S."/>
        </authorList>
    </citation>
    <scope>NUCLEOTIDE SEQUENCE [LARGE SCALE GENOMIC DNA]</scope>
    <source>
        <strain evidence="1 2">NCTC12376</strain>
    </source>
</reference>
<dbReference type="AlphaFoldDB" id="A0A378KWJ6"/>
<accession>A0A378KWJ6</accession>
<dbReference type="Proteomes" id="UP000254230">
    <property type="component" value="Unassembled WGS sequence"/>
</dbReference>
<proteinExistence type="predicted"/>
<evidence type="ECO:0000313" key="2">
    <source>
        <dbReference type="Proteomes" id="UP000254230"/>
    </source>
</evidence>
<protein>
    <submittedName>
        <fullName evidence="1">Uncharacterized protein</fullName>
    </submittedName>
</protein>
<dbReference type="EMBL" id="UGOW01000001">
    <property type="protein sequence ID" value="STY18945.1"/>
    <property type="molecule type" value="Genomic_DNA"/>
</dbReference>
<organism evidence="1 2">
    <name type="scientific">Legionella quateirensis</name>
    <dbReference type="NCBI Taxonomy" id="45072"/>
    <lineage>
        <taxon>Bacteria</taxon>
        <taxon>Pseudomonadati</taxon>
        <taxon>Pseudomonadota</taxon>
        <taxon>Gammaproteobacteria</taxon>
        <taxon>Legionellales</taxon>
        <taxon>Legionellaceae</taxon>
        <taxon>Legionella</taxon>
    </lineage>
</organism>
<evidence type="ECO:0000313" key="1">
    <source>
        <dbReference type="EMBL" id="STY18945.1"/>
    </source>
</evidence>
<name>A0A378KWJ6_9GAMM</name>
<sequence>MKVKGPVAQIITRLKHRSLERNDTVSARFLTLLKII</sequence>
<gene>
    <name evidence="1" type="ORF">NCTC12376_02771</name>
</gene>